<comment type="similarity">
    <text evidence="1">Belongs to the disease resistance NB-LRR family.</text>
</comment>
<dbReference type="GO" id="GO:0002758">
    <property type="term" value="P:innate immune response-activating signaling pathway"/>
    <property type="evidence" value="ECO:0007669"/>
    <property type="project" value="UniProtKB-ARBA"/>
</dbReference>
<name>A0A835B3F9_9POAL</name>
<dbReference type="InterPro" id="IPR055414">
    <property type="entry name" value="LRR_R13L4/SHOC2-like"/>
</dbReference>
<evidence type="ECO:0000313" key="11">
    <source>
        <dbReference type="EMBL" id="KAF8685265.1"/>
    </source>
</evidence>
<dbReference type="PRINTS" id="PR00364">
    <property type="entry name" value="DISEASERSIST"/>
</dbReference>
<dbReference type="EMBL" id="JACEFO010002091">
    <property type="protein sequence ID" value="KAF8685265.1"/>
    <property type="molecule type" value="Genomic_DNA"/>
</dbReference>
<accession>A0A835B3F9</accession>
<dbReference type="Pfam" id="PF18052">
    <property type="entry name" value="Rx_N"/>
    <property type="match status" value="1"/>
</dbReference>
<keyword evidence="4" id="KW-0547">Nucleotide-binding</keyword>
<proteinExistence type="inferred from homology"/>
<dbReference type="AlphaFoldDB" id="A0A835B3F9"/>
<dbReference type="InterPro" id="IPR027417">
    <property type="entry name" value="P-loop_NTPase"/>
</dbReference>
<evidence type="ECO:0000256" key="6">
    <source>
        <dbReference type="ARBA" id="ARBA00023054"/>
    </source>
</evidence>
<evidence type="ECO:0000256" key="3">
    <source>
        <dbReference type="ARBA" id="ARBA00022737"/>
    </source>
</evidence>
<dbReference type="InterPro" id="IPR058922">
    <property type="entry name" value="WHD_DRP"/>
</dbReference>
<dbReference type="InterPro" id="IPR032675">
    <property type="entry name" value="LRR_dom_sf"/>
</dbReference>
<dbReference type="SUPFAM" id="SSF52058">
    <property type="entry name" value="L domain-like"/>
    <property type="match status" value="1"/>
</dbReference>
<feature type="domain" description="NB-ARC" evidence="7">
    <location>
        <begin position="123"/>
        <end position="194"/>
    </location>
</feature>
<evidence type="ECO:0000256" key="2">
    <source>
        <dbReference type="ARBA" id="ARBA00022614"/>
    </source>
</evidence>
<dbReference type="InterPro" id="IPR002182">
    <property type="entry name" value="NB-ARC"/>
</dbReference>
<keyword evidence="6" id="KW-0175">Coiled coil</keyword>
<feature type="domain" description="Disease resistance N-terminal" evidence="8">
    <location>
        <begin position="8"/>
        <end position="94"/>
    </location>
</feature>
<organism evidence="11 12">
    <name type="scientific">Digitaria exilis</name>
    <dbReference type="NCBI Taxonomy" id="1010633"/>
    <lineage>
        <taxon>Eukaryota</taxon>
        <taxon>Viridiplantae</taxon>
        <taxon>Streptophyta</taxon>
        <taxon>Embryophyta</taxon>
        <taxon>Tracheophyta</taxon>
        <taxon>Spermatophyta</taxon>
        <taxon>Magnoliopsida</taxon>
        <taxon>Liliopsida</taxon>
        <taxon>Poales</taxon>
        <taxon>Poaceae</taxon>
        <taxon>PACMAD clade</taxon>
        <taxon>Panicoideae</taxon>
        <taxon>Panicodae</taxon>
        <taxon>Paniceae</taxon>
        <taxon>Anthephorinae</taxon>
        <taxon>Digitaria</taxon>
    </lineage>
</organism>
<dbReference type="OrthoDB" id="686237at2759"/>
<dbReference type="InterPro" id="IPR038005">
    <property type="entry name" value="RX-like_CC"/>
</dbReference>
<evidence type="ECO:0000259" key="7">
    <source>
        <dbReference type="Pfam" id="PF00931"/>
    </source>
</evidence>
<evidence type="ECO:0000256" key="1">
    <source>
        <dbReference type="ARBA" id="ARBA00008894"/>
    </source>
</evidence>
<dbReference type="InterPro" id="IPR044974">
    <property type="entry name" value="Disease_R_plants"/>
</dbReference>
<dbReference type="CDD" id="cd14798">
    <property type="entry name" value="RX-CC_like"/>
    <property type="match status" value="1"/>
</dbReference>
<evidence type="ECO:0000259" key="9">
    <source>
        <dbReference type="Pfam" id="PF23559"/>
    </source>
</evidence>
<sequence length="768" mass="87587">MEVVTGALPSIITKLTILATGEYNLQKGLKGEIKFLQEELTAMKGALEDVAKVPAEKLPNGDEIWARNVRELSYDIEDSIDKVMVKFEGRKLDNLHGFRKFTGSNLDWLMQPMVRHKIATEIKEIKSRLQEAINRLQYFIVIDDIWDINLWKIIKNALLDNDVGSRIVVTTRNRDVAEQVGGAYQMKPLSLSKSQKLLYARIFGTRNKNINEDMEKCLDEELAEVSNRILKKCAGVPLAIITIGSLLASKGANKMDWDEVYNSMGTGLHNNFDVGTMRKILLLSYYDLPSHLKTCLLYLSVFPEDFKIERDRLIWMWVAEDFIQCTREGKSLSEIGESYFNELINRSMIQLVNYEYDLENNEYCCVHDMVLELIRILSSKENFVTILHGHKDDTSPTNTVRRLSLQNWKVDHARIGGKTKKQKIRSVVVFSPLNPEPKLWTFGILRVLDLESCRLYKVHFCLKHLGKLTHLRCLHIQNYGGVPRGISNLTSLEVLSIMLVGDSTTIIELGHLTELRVLKISLNSGYTVGLENSLVECLQKLKKINTVDIRGTDLLDRIGLLDAWQAPPHLRRIQLSKCWFSVRPDWMNPSHLRRLTFLAVSVLRLQQEDLAIIGRLPALRDLCLCVDYGLGIVVNGSLFRNLIRCKLLNFMPPVVFHQGAMPMLTDLEFTFDLRKTRRITGSIDSLEFGLENLRALQNIVVRFGDESDREHDTEEAMAVLDLFETGTISWLGHALLLCAVHAFLLPQLASAQCAVHRFALVLEMPFVL</sequence>
<protein>
    <submittedName>
        <fullName evidence="11">Uncharacterized protein</fullName>
    </submittedName>
</protein>
<reference evidence="11" key="1">
    <citation type="submission" date="2020-07" db="EMBL/GenBank/DDBJ databases">
        <title>Genome sequence and genetic diversity analysis of an under-domesticated orphan crop, white fonio (Digitaria exilis).</title>
        <authorList>
            <person name="Bennetzen J.L."/>
            <person name="Chen S."/>
            <person name="Ma X."/>
            <person name="Wang X."/>
            <person name="Yssel A.E.J."/>
            <person name="Chaluvadi S.R."/>
            <person name="Johnson M."/>
            <person name="Gangashetty P."/>
            <person name="Hamidou F."/>
            <person name="Sanogo M.D."/>
            <person name="Zwaenepoel A."/>
            <person name="Wallace J."/>
            <person name="Van De Peer Y."/>
            <person name="Van Deynze A."/>
        </authorList>
    </citation>
    <scope>NUCLEOTIDE SEQUENCE</scope>
    <source>
        <tissue evidence="11">Leaves</tissue>
    </source>
</reference>
<dbReference type="Gene3D" id="1.10.8.430">
    <property type="entry name" value="Helical domain of apoptotic protease-activating factors"/>
    <property type="match status" value="1"/>
</dbReference>
<evidence type="ECO:0000259" key="8">
    <source>
        <dbReference type="Pfam" id="PF18052"/>
    </source>
</evidence>
<keyword evidence="12" id="KW-1185">Reference proteome</keyword>
<feature type="domain" description="Disease resistance R13L4/SHOC-2-like LRR" evidence="10">
    <location>
        <begin position="467"/>
        <end position="720"/>
    </location>
</feature>
<dbReference type="InterPro" id="IPR036388">
    <property type="entry name" value="WH-like_DNA-bd_sf"/>
</dbReference>
<dbReference type="InterPro" id="IPR041118">
    <property type="entry name" value="Rx_N"/>
</dbReference>
<evidence type="ECO:0000313" key="12">
    <source>
        <dbReference type="Proteomes" id="UP000636709"/>
    </source>
</evidence>
<dbReference type="FunFam" id="1.10.10.10:FF:000322">
    <property type="entry name" value="Probable disease resistance protein At1g63360"/>
    <property type="match status" value="1"/>
</dbReference>
<dbReference type="SUPFAM" id="SSF52540">
    <property type="entry name" value="P-loop containing nucleoside triphosphate hydrolases"/>
    <property type="match status" value="1"/>
</dbReference>
<evidence type="ECO:0000256" key="4">
    <source>
        <dbReference type="ARBA" id="ARBA00022741"/>
    </source>
</evidence>
<dbReference type="PANTHER" id="PTHR23155">
    <property type="entry name" value="DISEASE RESISTANCE PROTEIN RP"/>
    <property type="match status" value="1"/>
</dbReference>
<comment type="caution">
    <text evidence="11">The sequence shown here is derived from an EMBL/GenBank/DDBJ whole genome shotgun (WGS) entry which is preliminary data.</text>
</comment>
<keyword evidence="3" id="KW-0677">Repeat</keyword>
<dbReference type="Pfam" id="PF00931">
    <property type="entry name" value="NB-ARC"/>
    <property type="match status" value="1"/>
</dbReference>
<dbReference type="Proteomes" id="UP000636709">
    <property type="component" value="Unassembled WGS sequence"/>
</dbReference>
<keyword evidence="5" id="KW-0611">Plant defense</keyword>
<feature type="domain" description="Disease resistance protein winged helix" evidence="9">
    <location>
        <begin position="301"/>
        <end position="374"/>
    </location>
</feature>
<dbReference type="Pfam" id="PF23559">
    <property type="entry name" value="WHD_DRP"/>
    <property type="match status" value="1"/>
</dbReference>
<dbReference type="Gene3D" id="1.20.5.4130">
    <property type="match status" value="1"/>
</dbReference>
<dbReference type="Gene3D" id="3.80.10.10">
    <property type="entry name" value="Ribonuclease Inhibitor"/>
    <property type="match status" value="1"/>
</dbReference>
<gene>
    <name evidence="11" type="ORF">HU200_044087</name>
</gene>
<dbReference type="Pfam" id="PF23598">
    <property type="entry name" value="LRR_14"/>
    <property type="match status" value="1"/>
</dbReference>
<dbReference type="GO" id="GO:0043531">
    <property type="term" value="F:ADP binding"/>
    <property type="evidence" value="ECO:0007669"/>
    <property type="project" value="InterPro"/>
</dbReference>
<dbReference type="InterPro" id="IPR042197">
    <property type="entry name" value="Apaf_helical"/>
</dbReference>
<keyword evidence="2" id="KW-0433">Leucine-rich repeat</keyword>
<dbReference type="GO" id="GO:0042742">
    <property type="term" value="P:defense response to bacterium"/>
    <property type="evidence" value="ECO:0007669"/>
    <property type="project" value="UniProtKB-ARBA"/>
</dbReference>
<dbReference type="PANTHER" id="PTHR23155:SF1116">
    <property type="entry name" value="OS12G0273300 PROTEIN"/>
    <property type="match status" value="1"/>
</dbReference>
<dbReference type="Gene3D" id="1.10.10.10">
    <property type="entry name" value="Winged helix-like DNA-binding domain superfamily/Winged helix DNA-binding domain"/>
    <property type="match status" value="1"/>
</dbReference>
<evidence type="ECO:0000259" key="10">
    <source>
        <dbReference type="Pfam" id="PF23598"/>
    </source>
</evidence>
<evidence type="ECO:0000256" key="5">
    <source>
        <dbReference type="ARBA" id="ARBA00022821"/>
    </source>
</evidence>
<dbReference type="GO" id="GO:0009626">
    <property type="term" value="P:plant-type hypersensitive response"/>
    <property type="evidence" value="ECO:0007669"/>
    <property type="project" value="UniProtKB-ARBA"/>
</dbReference>